<sequence>MARAGVVQVTRQMLSVRPALLIVTAGKTGSGKAANMADQRLPAGDEDRF</sequence>
<protein>
    <submittedName>
        <fullName evidence="2">Uncharacterized protein</fullName>
    </submittedName>
</protein>
<feature type="region of interest" description="Disordered" evidence="1">
    <location>
        <begin position="30"/>
        <end position="49"/>
    </location>
</feature>
<dbReference type="EMBL" id="JBICRM010000025">
    <property type="protein sequence ID" value="MFG1708137.1"/>
    <property type="molecule type" value="Genomic_DNA"/>
</dbReference>
<dbReference type="Proteomes" id="UP001603978">
    <property type="component" value="Unassembled WGS sequence"/>
</dbReference>
<evidence type="ECO:0000313" key="2">
    <source>
        <dbReference type="EMBL" id="MFG1708137.1"/>
    </source>
</evidence>
<accession>A0ABW7AL71</accession>
<evidence type="ECO:0000256" key="1">
    <source>
        <dbReference type="SAM" id="MobiDB-lite"/>
    </source>
</evidence>
<organism evidence="2 3">
    <name type="scientific">Nonomuraea marmarensis</name>
    <dbReference type="NCBI Taxonomy" id="3351344"/>
    <lineage>
        <taxon>Bacteria</taxon>
        <taxon>Bacillati</taxon>
        <taxon>Actinomycetota</taxon>
        <taxon>Actinomycetes</taxon>
        <taxon>Streptosporangiales</taxon>
        <taxon>Streptosporangiaceae</taxon>
        <taxon>Nonomuraea</taxon>
    </lineage>
</organism>
<dbReference type="RefSeq" id="WP_393172369.1">
    <property type="nucleotide sequence ID" value="NZ_JBICRM010000025.1"/>
</dbReference>
<proteinExistence type="predicted"/>
<keyword evidence="3" id="KW-1185">Reference proteome</keyword>
<evidence type="ECO:0000313" key="3">
    <source>
        <dbReference type="Proteomes" id="UP001603978"/>
    </source>
</evidence>
<reference evidence="2 3" key="1">
    <citation type="submission" date="2024-10" db="EMBL/GenBank/DDBJ databases">
        <authorList>
            <person name="Topkara A.R."/>
            <person name="Saygin H."/>
        </authorList>
    </citation>
    <scope>NUCLEOTIDE SEQUENCE [LARGE SCALE GENOMIC DNA]</scope>
    <source>
        <strain evidence="2 3">M3C6</strain>
    </source>
</reference>
<comment type="caution">
    <text evidence="2">The sequence shown here is derived from an EMBL/GenBank/DDBJ whole genome shotgun (WGS) entry which is preliminary data.</text>
</comment>
<name>A0ABW7AL71_9ACTN</name>
<gene>
    <name evidence="2" type="ORF">ACFLIM_33500</name>
</gene>